<gene>
    <name evidence="3" type="ORF">INQ41_09530</name>
</gene>
<evidence type="ECO:0000313" key="4">
    <source>
        <dbReference type="Proteomes" id="UP000594059"/>
    </source>
</evidence>
<dbReference type="PANTHER" id="PTHR43135:SF3">
    <property type="entry name" value="ALPHA-D-RIBOSE 1-METHYLPHOSPHONATE 5-TRIPHOSPHATE DIPHOSPHATASE"/>
    <property type="match status" value="1"/>
</dbReference>
<dbReference type="Pfam" id="PF01979">
    <property type="entry name" value="Amidohydro_1"/>
    <property type="match status" value="1"/>
</dbReference>
<dbReference type="AlphaFoldDB" id="A0A7S6UEN3"/>
<dbReference type="InterPro" id="IPR057744">
    <property type="entry name" value="OTAase-like"/>
</dbReference>
<dbReference type="KEGG" id="lcic:INQ41_09530"/>
<evidence type="ECO:0000313" key="3">
    <source>
        <dbReference type="EMBL" id="QOW18913.1"/>
    </source>
</evidence>
<dbReference type="SUPFAM" id="SSF51556">
    <property type="entry name" value="Metallo-dependent hydrolases"/>
    <property type="match status" value="1"/>
</dbReference>
<evidence type="ECO:0000256" key="1">
    <source>
        <dbReference type="SAM" id="MobiDB-lite"/>
    </source>
</evidence>
<dbReference type="CDD" id="cd01299">
    <property type="entry name" value="Met_dep_hydrolase_A"/>
    <property type="match status" value="1"/>
</dbReference>
<protein>
    <submittedName>
        <fullName evidence="3">Amidohydrolase family protein</fullName>
    </submittedName>
</protein>
<dbReference type="InterPro" id="IPR006680">
    <property type="entry name" value="Amidohydro-rel"/>
</dbReference>
<sequence length="502" mass="52814">MGTGVEPETDGPESLTQRLPCRHAGGSGNRPRRSADPVCTGTFAPRAWCVHVLQSIPPSPPDTAVPTRLSCALLALAVLPVAALPATALAADGASALHCGKLFDSRAGKILGPHTVLVRDGRVERIVSGGNASVAGATNVDLSGHTCMPGWTDLHVHLGSQSSPDSYSEGFRLDDIDYAFRAVGYARQTLLAGFTSVRDLGGEVAPHLRDAINQGLVDGPRIWAAGKSIATTGGHADPTNGYNSALSHLIGPPGPTQGVINSVDDARQAVRQRYKDGSDVIKITATGGVLSYAKSGDAPQFRVDEIQSIVDTATDYGYRVAAHAHGEEGMRRAVEAGVTSIEHGTYMSDEVMALMKRKGTWYIPTIYAGRFVADKAKIDGYFPAVVRPKAEKIGALIQATAGKAYRSGVKMAFGTDMGVGPHGDNAREFVYLTEAGVPAAVALQMATIRAAEVLGVDDQGVIDSGKRADIIAVQGDPVEDINRVLDVRFVMKDGVIYKQPDA</sequence>
<accession>A0A7S6UEN3</accession>
<dbReference type="GO" id="GO:0016810">
    <property type="term" value="F:hydrolase activity, acting on carbon-nitrogen (but not peptide) bonds"/>
    <property type="evidence" value="ECO:0007669"/>
    <property type="project" value="InterPro"/>
</dbReference>
<dbReference type="Gene3D" id="2.30.40.10">
    <property type="entry name" value="Urease, subunit C, domain 1"/>
    <property type="match status" value="1"/>
</dbReference>
<dbReference type="InterPro" id="IPR032466">
    <property type="entry name" value="Metal_Hydrolase"/>
</dbReference>
<reference evidence="3 4" key="1">
    <citation type="submission" date="2020-10" db="EMBL/GenBank/DDBJ databases">
        <title>complete genome sequencing of Lysobacter sp. H21R20.</title>
        <authorList>
            <person name="Bae J.-W."/>
            <person name="Lee S.-Y."/>
        </authorList>
    </citation>
    <scope>NUCLEOTIDE SEQUENCE [LARGE SCALE GENOMIC DNA]</scope>
    <source>
        <strain evidence="3 4">H21R20</strain>
    </source>
</reference>
<dbReference type="PANTHER" id="PTHR43135">
    <property type="entry name" value="ALPHA-D-RIBOSE 1-METHYLPHOSPHONATE 5-TRIPHOSPHATE DIPHOSPHATASE"/>
    <property type="match status" value="1"/>
</dbReference>
<dbReference type="SUPFAM" id="SSF51338">
    <property type="entry name" value="Composite domain of metallo-dependent hydrolases"/>
    <property type="match status" value="2"/>
</dbReference>
<feature type="domain" description="Amidohydrolase-related" evidence="2">
    <location>
        <begin position="148"/>
        <end position="495"/>
    </location>
</feature>
<keyword evidence="3" id="KW-0378">Hydrolase</keyword>
<name>A0A7S6UEN3_9GAMM</name>
<proteinExistence type="predicted"/>
<dbReference type="Gene3D" id="3.20.20.140">
    <property type="entry name" value="Metal-dependent hydrolases"/>
    <property type="match status" value="1"/>
</dbReference>
<dbReference type="Proteomes" id="UP000594059">
    <property type="component" value="Chromosome"/>
</dbReference>
<dbReference type="EMBL" id="CP063656">
    <property type="protein sequence ID" value="QOW18913.1"/>
    <property type="molecule type" value="Genomic_DNA"/>
</dbReference>
<evidence type="ECO:0000259" key="2">
    <source>
        <dbReference type="Pfam" id="PF01979"/>
    </source>
</evidence>
<dbReference type="InterPro" id="IPR011059">
    <property type="entry name" value="Metal-dep_hydrolase_composite"/>
</dbReference>
<dbReference type="InterPro" id="IPR051781">
    <property type="entry name" value="Metallo-dep_Hydrolase"/>
</dbReference>
<organism evidence="3 4">
    <name type="scientific">Novilysobacter ciconiae</name>
    <dbReference type="NCBI Taxonomy" id="2781022"/>
    <lineage>
        <taxon>Bacteria</taxon>
        <taxon>Pseudomonadati</taxon>
        <taxon>Pseudomonadota</taxon>
        <taxon>Gammaproteobacteria</taxon>
        <taxon>Lysobacterales</taxon>
        <taxon>Lysobacteraceae</taxon>
        <taxon>Novilysobacter</taxon>
    </lineage>
</organism>
<keyword evidence="4" id="KW-1185">Reference proteome</keyword>
<feature type="region of interest" description="Disordered" evidence="1">
    <location>
        <begin position="1"/>
        <end position="37"/>
    </location>
</feature>